<name>A0AAN6XGU1_9PEZI</name>
<dbReference type="PROSITE" id="PS50157">
    <property type="entry name" value="ZINC_FINGER_C2H2_2"/>
    <property type="match status" value="1"/>
</dbReference>
<dbReference type="Proteomes" id="UP001303160">
    <property type="component" value="Unassembled WGS sequence"/>
</dbReference>
<dbReference type="InterPro" id="IPR013087">
    <property type="entry name" value="Znf_C2H2_type"/>
</dbReference>
<keyword evidence="1" id="KW-0479">Metal-binding</keyword>
<dbReference type="GO" id="GO:0008270">
    <property type="term" value="F:zinc ion binding"/>
    <property type="evidence" value="ECO:0007669"/>
    <property type="project" value="UniProtKB-KW"/>
</dbReference>
<dbReference type="AlphaFoldDB" id="A0AAN6XGU1"/>
<evidence type="ECO:0000256" key="2">
    <source>
        <dbReference type="SAM" id="MobiDB-lite"/>
    </source>
</evidence>
<feature type="transmembrane region" description="Helical" evidence="3">
    <location>
        <begin position="82"/>
        <end position="100"/>
    </location>
</feature>
<comment type="caution">
    <text evidence="5">The sequence shown here is derived from an EMBL/GenBank/DDBJ whole genome shotgun (WGS) entry which is preliminary data.</text>
</comment>
<protein>
    <recommendedName>
        <fullName evidence="4">C2H2-type domain-containing protein</fullName>
    </recommendedName>
</protein>
<keyword evidence="3" id="KW-0812">Transmembrane</keyword>
<evidence type="ECO:0000313" key="6">
    <source>
        <dbReference type="Proteomes" id="UP001303160"/>
    </source>
</evidence>
<reference evidence="5" key="1">
    <citation type="journal article" date="2023" name="Mol. Phylogenet. Evol.">
        <title>Genome-scale phylogeny and comparative genomics of the fungal order Sordariales.</title>
        <authorList>
            <person name="Hensen N."/>
            <person name="Bonometti L."/>
            <person name="Westerberg I."/>
            <person name="Brannstrom I.O."/>
            <person name="Guillou S."/>
            <person name="Cros-Aarteil S."/>
            <person name="Calhoun S."/>
            <person name="Haridas S."/>
            <person name="Kuo A."/>
            <person name="Mondo S."/>
            <person name="Pangilinan J."/>
            <person name="Riley R."/>
            <person name="LaButti K."/>
            <person name="Andreopoulos B."/>
            <person name="Lipzen A."/>
            <person name="Chen C."/>
            <person name="Yan M."/>
            <person name="Daum C."/>
            <person name="Ng V."/>
            <person name="Clum A."/>
            <person name="Steindorff A."/>
            <person name="Ohm R.A."/>
            <person name="Martin F."/>
            <person name="Silar P."/>
            <person name="Natvig D.O."/>
            <person name="Lalanne C."/>
            <person name="Gautier V."/>
            <person name="Ament-Velasquez S.L."/>
            <person name="Kruys A."/>
            <person name="Hutchinson M.I."/>
            <person name="Powell A.J."/>
            <person name="Barry K."/>
            <person name="Miller A.N."/>
            <person name="Grigoriev I.V."/>
            <person name="Debuchy R."/>
            <person name="Gladieux P."/>
            <person name="Hiltunen Thoren M."/>
            <person name="Johannesson H."/>
        </authorList>
    </citation>
    <scope>NUCLEOTIDE SEQUENCE</scope>
    <source>
        <strain evidence="5">CBS 315.58</strain>
    </source>
</reference>
<gene>
    <name evidence="5" type="ORF">QBC40DRAFT_71213</name>
</gene>
<dbReference type="InterPro" id="IPR036236">
    <property type="entry name" value="Znf_C2H2_sf"/>
</dbReference>
<feature type="region of interest" description="Disordered" evidence="2">
    <location>
        <begin position="292"/>
        <end position="314"/>
    </location>
</feature>
<evidence type="ECO:0000256" key="3">
    <source>
        <dbReference type="SAM" id="Phobius"/>
    </source>
</evidence>
<keyword evidence="1" id="KW-0863">Zinc-finger</keyword>
<dbReference type="EMBL" id="MU863920">
    <property type="protein sequence ID" value="KAK4200344.1"/>
    <property type="molecule type" value="Genomic_DNA"/>
</dbReference>
<feature type="region of interest" description="Disordered" evidence="2">
    <location>
        <begin position="1"/>
        <end position="25"/>
    </location>
</feature>
<feature type="domain" description="C2H2-type" evidence="4">
    <location>
        <begin position="327"/>
        <end position="350"/>
    </location>
</feature>
<feature type="transmembrane region" description="Helical" evidence="3">
    <location>
        <begin position="174"/>
        <end position="193"/>
    </location>
</feature>
<sequence length="579" mass="64443">MTDHSLPDRANGRIHQSVSPVHPRMNSPAAFNIDTPATSSPKHVRTLGSIIAASWIMGCCLIEDLRRYLHKHIGVITKASKVFVTTGGFIIACIGIWSAIHAMEDSRKAVKIAEWTAKKDFIEYCQATENLDAGCTKAQSSPLGPPPISWIRLKARMLQQVVRQKVETFPGSTLVLLGFPLAVTLWVSLRTTLGRNFRGRLRYIAHEHQRPVGLLVTAREDPRTVTMTTNGTNSGVDVGMPSHSQTAATRRVVFGSGVETDFDFSAPSIMITAGSGLSTSHERLPRKRLTARKGSTVRKGTEASPPIKTSPSQNTLPLESVLRERPYACQRCFARFRTEEELEGHSYIHTPVWCWECELGFAVNPTMQAKAPFPLNIRCSLAGPDFCHQCEKQLRCVVDAAALRNLKEEISAYMFLEQEVDRKSHGGLFIEAARGGTFKEEQMDMVFFVFETKKTGEARKIVARVNESTGSTWLLPLDRKKVLKCRKIDRNKDDLGSHTAFCALLELVGDRPVKSDALVKSGALVNSDALVKRDVHSVALEDYWLTLRRLEDANKARFLGAKPKKEADKEKGSSWFPIY</sequence>
<organism evidence="5 6">
    <name type="scientific">Triangularia verruculosa</name>
    <dbReference type="NCBI Taxonomy" id="2587418"/>
    <lineage>
        <taxon>Eukaryota</taxon>
        <taxon>Fungi</taxon>
        <taxon>Dikarya</taxon>
        <taxon>Ascomycota</taxon>
        <taxon>Pezizomycotina</taxon>
        <taxon>Sordariomycetes</taxon>
        <taxon>Sordariomycetidae</taxon>
        <taxon>Sordariales</taxon>
        <taxon>Podosporaceae</taxon>
        <taxon>Triangularia</taxon>
    </lineage>
</organism>
<evidence type="ECO:0000259" key="4">
    <source>
        <dbReference type="PROSITE" id="PS50157"/>
    </source>
</evidence>
<keyword evidence="3" id="KW-1133">Transmembrane helix</keyword>
<evidence type="ECO:0000313" key="5">
    <source>
        <dbReference type="EMBL" id="KAK4200344.1"/>
    </source>
</evidence>
<feature type="compositionally biased region" description="Basic and acidic residues" evidence="2">
    <location>
        <begin position="1"/>
        <end position="11"/>
    </location>
</feature>
<accession>A0AAN6XGU1</accession>
<dbReference type="SUPFAM" id="SSF57667">
    <property type="entry name" value="beta-beta-alpha zinc fingers"/>
    <property type="match status" value="1"/>
</dbReference>
<reference evidence="5" key="2">
    <citation type="submission" date="2023-05" db="EMBL/GenBank/DDBJ databases">
        <authorList>
            <consortium name="Lawrence Berkeley National Laboratory"/>
            <person name="Steindorff A."/>
            <person name="Hensen N."/>
            <person name="Bonometti L."/>
            <person name="Westerberg I."/>
            <person name="Brannstrom I.O."/>
            <person name="Guillou S."/>
            <person name="Cros-Aarteil S."/>
            <person name="Calhoun S."/>
            <person name="Haridas S."/>
            <person name="Kuo A."/>
            <person name="Mondo S."/>
            <person name="Pangilinan J."/>
            <person name="Riley R."/>
            <person name="Labutti K."/>
            <person name="Andreopoulos B."/>
            <person name="Lipzen A."/>
            <person name="Chen C."/>
            <person name="Yanf M."/>
            <person name="Daum C."/>
            <person name="Ng V."/>
            <person name="Clum A."/>
            <person name="Ohm R."/>
            <person name="Martin F."/>
            <person name="Silar P."/>
            <person name="Natvig D."/>
            <person name="Lalanne C."/>
            <person name="Gautier V."/>
            <person name="Ament-Velasquez S.L."/>
            <person name="Kruys A."/>
            <person name="Hutchinson M.I."/>
            <person name="Powell A.J."/>
            <person name="Barry K."/>
            <person name="Miller A.N."/>
            <person name="Grigoriev I.V."/>
            <person name="Debuchy R."/>
            <person name="Gladieux P."/>
            <person name="Thoren M.H."/>
            <person name="Johannesson H."/>
        </authorList>
    </citation>
    <scope>NUCLEOTIDE SEQUENCE</scope>
    <source>
        <strain evidence="5">CBS 315.58</strain>
    </source>
</reference>
<keyword evidence="3" id="KW-0472">Membrane</keyword>
<evidence type="ECO:0000256" key="1">
    <source>
        <dbReference type="PROSITE-ProRule" id="PRU00042"/>
    </source>
</evidence>
<keyword evidence="6" id="KW-1185">Reference proteome</keyword>
<dbReference type="PROSITE" id="PS00028">
    <property type="entry name" value="ZINC_FINGER_C2H2_1"/>
    <property type="match status" value="1"/>
</dbReference>
<proteinExistence type="predicted"/>
<dbReference type="Gene3D" id="3.30.160.60">
    <property type="entry name" value="Classic Zinc Finger"/>
    <property type="match status" value="1"/>
</dbReference>
<keyword evidence="1" id="KW-0862">Zinc</keyword>